<evidence type="ECO:0000313" key="5">
    <source>
        <dbReference type="Proteomes" id="UP000258309"/>
    </source>
</evidence>
<evidence type="ECO:0000313" key="4">
    <source>
        <dbReference type="EMBL" id="RFU24848.1"/>
    </source>
</evidence>
<sequence>MFEGFTPFDVDVQSTPKVTIHGVRKRNSGPALLLLHGFPQTYYIWHKVAPQLANDFSIVAMDLRGYGASTKLPKSENHKDYAKSAMARDGAVVMQKLGYDKFYVCAHDRGARVAHKLCVDYPDRVIKAIFLDICPTLAMYSKTDFDFAKAYFHWFFLIQRHPLPETMISQNPRVFAELFMGGRHGGLKAFTEECFAEYVSVLENPDAVEAMCEDYRASSTTDMDEAREDIAAKRLIQNPLRVLWGKFGVIERCFNAVEEWKQVSASDVDGQAVESGHYIPEEASDVVVKNVKEFFL</sequence>
<organism evidence="4 5">
    <name type="scientific">Scytalidium lignicola</name>
    <name type="common">Hyphomycete</name>
    <dbReference type="NCBI Taxonomy" id="5539"/>
    <lineage>
        <taxon>Eukaryota</taxon>
        <taxon>Fungi</taxon>
        <taxon>Dikarya</taxon>
        <taxon>Ascomycota</taxon>
        <taxon>Pezizomycotina</taxon>
        <taxon>Leotiomycetes</taxon>
        <taxon>Leotiomycetes incertae sedis</taxon>
        <taxon>Scytalidium</taxon>
    </lineage>
</organism>
<dbReference type="InterPro" id="IPR000073">
    <property type="entry name" value="AB_hydrolase_1"/>
</dbReference>
<gene>
    <name evidence="4" type="ORF">B7463_g11491</name>
</gene>
<dbReference type="OMA" id="LPTLDMW"/>
<keyword evidence="5" id="KW-1185">Reference proteome</keyword>
<feature type="non-terminal residue" evidence="4">
    <location>
        <position position="1"/>
    </location>
</feature>
<evidence type="ECO:0000259" key="3">
    <source>
        <dbReference type="Pfam" id="PF00561"/>
    </source>
</evidence>
<dbReference type="EMBL" id="NCSJ02000396">
    <property type="protein sequence ID" value="RFU24848.1"/>
    <property type="molecule type" value="Genomic_DNA"/>
</dbReference>
<proteinExistence type="inferred from homology"/>
<dbReference type="AlphaFoldDB" id="A0A3E2GUV2"/>
<dbReference type="InterPro" id="IPR029058">
    <property type="entry name" value="AB_hydrolase_fold"/>
</dbReference>
<dbReference type="GO" id="GO:0016787">
    <property type="term" value="F:hydrolase activity"/>
    <property type="evidence" value="ECO:0007669"/>
    <property type="project" value="UniProtKB-KW"/>
</dbReference>
<dbReference type="STRING" id="5539.A0A3E2GUV2"/>
<feature type="domain" description="AB hydrolase-1" evidence="3">
    <location>
        <begin position="30"/>
        <end position="158"/>
    </location>
</feature>
<dbReference type="InterPro" id="IPR000639">
    <property type="entry name" value="Epox_hydrolase-like"/>
</dbReference>
<dbReference type="OrthoDB" id="408373at2759"/>
<protein>
    <recommendedName>
        <fullName evidence="3">AB hydrolase-1 domain-containing protein</fullName>
    </recommendedName>
</protein>
<keyword evidence="1" id="KW-0378">Hydrolase</keyword>
<dbReference type="Pfam" id="PF00561">
    <property type="entry name" value="Abhydrolase_1"/>
    <property type="match status" value="1"/>
</dbReference>
<accession>A0A3E2GUV2</accession>
<dbReference type="SUPFAM" id="SSF53474">
    <property type="entry name" value="alpha/beta-Hydrolases"/>
    <property type="match status" value="1"/>
</dbReference>
<dbReference type="Proteomes" id="UP000258309">
    <property type="component" value="Unassembled WGS sequence"/>
</dbReference>
<evidence type="ECO:0000256" key="1">
    <source>
        <dbReference type="ARBA" id="ARBA00022801"/>
    </source>
</evidence>
<dbReference type="Gene3D" id="3.40.50.1820">
    <property type="entry name" value="alpha/beta hydrolase"/>
    <property type="match status" value="1"/>
</dbReference>
<evidence type="ECO:0000256" key="2">
    <source>
        <dbReference type="ARBA" id="ARBA00038334"/>
    </source>
</evidence>
<reference evidence="4 5" key="1">
    <citation type="submission" date="2018-05" db="EMBL/GenBank/DDBJ databases">
        <title>Draft genome sequence of Scytalidium lignicola DSM 105466, a ubiquitous saprotrophic fungus.</title>
        <authorList>
            <person name="Buettner E."/>
            <person name="Gebauer A.M."/>
            <person name="Hofrichter M."/>
            <person name="Liers C."/>
            <person name="Kellner H."/>
        </authorList>
    </citation>
    <scope>NUCLEOTIDE SEQUENCE [LARGE SCALE GENOMIC DNA]</scope>
    <source>
        <strain evidence="4 5">DSM 105466</strain>
    </source>
</reference>
<feature type="non-terminal residue" evidence="4">
    <location>
        <position position="296"/>
    </location>
</feature>
<name>A0A3E2GUV2_SCYLI</name>
<comment type="similarity">
    <text evidence="2">Belongs to the AB hydrolase superfamily. Epoxide hydrolase family.</text>
</comment>
<dbReference type="PANTHER" id="PTHR43329">
    <property type="entry name" value="EPOXIDE HYDROLASE"/>
    <property type="match status" value="1"/>
</dbReference>
<comment type="caution">
    <text evidence="4">The sequence shown here is derived from an EMBL/GenBank/DDBJ whole genome shotgun (WGS) entry which is preliminary data.</text>
</comment>
<dbReference type="PRINTS" id="PR00412">
    <property type="entry name" value="EPOXHYDRLASE"/>
</dbReference>